<evidence type="ECO:0000313" key="3">
    <source>
        <dbReference type="Proteomes" id="UP000264062"/>
    </source>
</evidence>
<evidence type="ECO:0008006" key="4">
    <source>
        <dbReference type="Google" id="ProtNLM"/>
    </source>
</evidence>
<dbReference type="InterPro" id="IPR011990">
    <property type="entry name" value="TPR-like_helical_dom_sf"/>
</dbReference>
<evidence type="ECO:0000256" key="1">
    <source>
        <dbReference type="SAM" id="SignalP"/>
    </source>
</evidence>
<sequence length="417" mass="48658">MKKLLFGILIFSFSLIDSAGLNEAHEKFKENKIDEVLSIVESYTVENPDDAEGWFYMGRYLHYKLYDTGRRGYDEEKSDKVLEYLNKAVSMSDTIGNAYYYLGVEYGVRGHYAFIYKDTVKSKEEFKKGRDAGGYPDWMLEYAKNVLKSCSKNAILFGGGDAELNSIWYLQSCENYRRDVTAIPIGLLSYPPFVNFIREGIDNYFAPINTSWTKDMVDSMSVMKLDTALQIVKVAKSMKKKFKLPADYLMKWKLEEDFDYNGEKVVMPGTMLMIDIVRENNWERDICFTLGTSEKWRSSMNDFLQINGFVLKLTPKILDEDEKIDAKSTEKILLDKKNFEKYPEIMKLDYPRCSMILTNYASALLMLNEQYGITQQTKKQKEIVKFIKKNLDKRGDFFYPQLAQYLDSLYMQYGMQE</sequence>
<dbReference type="InterPro" id="IPR052724">
    <property type="entry name" value="GT117_domain-containing"/>
</dbReference>
<dbReference type="PANTHER" id="PTHR16214">
    <property type="entry name" value="TRANSMEMBRANE PROTEIN 260"/>
    <property type="match status" value="1"/>
</dbReference>
<gene>
    <name evidence="2" type="ORF">DCW38_00470</name>
</gene>
<dbReference type="SUPFAM" id="SSF48452">
    <property type="entry name" value="TPR-like"/>
    <property type="match status" value="1"/>
</dbReference>
<proteinExistence type="predicted"/>
<comment type="caution">
    <text evidence="2">The sequence shown here is derived from an EMBL/GenBank/DDBJ whole genome shotgun (WGS) entry which is preliminary data.</text>
</comment>
<dbReference type="EMBL" id="DMZY01000016">
    <property type="protein sequence ID" value="HAV91650.1"/>
    <property type="molecule type" value="Genomic_DNA"/>
</dbReference>
<organism evidence="2 3">
    <name type="scientific">candidate division WOR-3 bacterium</name>
    <dbReference type="NCBI Taxonomy" id="2052148"/>
    <lineage>
        <taxon>Bacteria</taxon>
        <taxon>Bacteria division WOR-3</taxon>
    </lineage>
</organism>
<keyword evidence="1" id="KW-0732">Signal</keyword>
<protein>
    <recommendedName>
        <fullName evidence="4">Tetratricopeptide repeat protein</fullName>
    </recommendedName>
</protein>
<accession>A0A350H7Y4</accession>
<name>A0A350H7Y4_UNCW3</name>
<evidence type="ECO:0000313" key="2">
    <source>
        <dbReference type="EMBL" id="HAV91650.1"/>
    </source>
</evidence>
<reference evidence="2 3" key="1">
    <citation type="journal article" date="2018" name="Nat. Biotechnol.">
        <title>A standardized bacterial taxonomy based on genome phylogeny substantially revises the tree of life.</title>
        <authorList>
            <person name="Parks D.H."/>
            <person name="Chuvochina M."/>
            <person name="Waite D.W."/>
            <person name="Rinke C."/>
            <person name="Skarshewski A."/>
            <person name="Chaumeil P.A."/>
            <person name="Hugenholtz P."/>
        </authorList>
    </citation>
    <scope>NUCLEOTIDE SEQUENCE [LARGE SCALE GENOMIC DNA]</scope>
    <source>
        <strain evidence="2">UBA9956</strain>
    </source>
</reference>
<dbReference type="Gene3D" id="1.25.40.10">
    <property type="entry name" value="Tetratricopeptide repeat domain"/>
    <property type="match status" value="1"/>
</dbReference>
<dbReference type="AlphaFoldDB" id="A0A350H7Y4"/>
<feature type="chain" id="PRO_5016767256" description="Tetratricopeptide repeat protein" evidence="1">
    <location>
        <begin position="20"/>
        <end position="417"/>
    </location>
</feature>
<dbReference type="PANTHER" id="PTHR16214:SF3">
    <property type="entry name" value="TRANSMEMBRANE PROTEIN 260"/>
    <property type="match status" value="1"/>
</dbReference>
<feature type="signal peptide" evidence="1">
    <location>
        <begin position="1"/>
        <end position="19"/>
    </location>
</feature>
<dbReference type="Proteomes" id="UP000264062">
    <property type="component" value="Unassembled WGS sequence"/>
</dbReference>